<dbReference type="EMBL" id="LR796699">
    <property type="protein sequence ID" value="CAB4160737.1"/>
    <property type="molecule type" value="Genomic_DNA"/>
</dbReference>
<name>A0A6J5NP71_9CAUD</name>
<sequence>MADLSVTPVAAQIKPVPNMSLGDMVNLARGAQAYQQSEQMNPLLLQQQKQVVGTGQIALTLEQQKEAERQRLIPFLQDPRNLQSDGRFDINKLNADILKLAPLTGSEFIQKFTQLSTLQTESDRAIQNLTNDERNVVASSLGALGRQGVTDRARVYDTLNEISNQYSKSPSMKRLIDSYKGQLSLADQRADLPSMLIGAANQVMSAQAQAQQFSPQATTVDTGLGIYPAVVQPSVTGEAPSQTVGQFPIAVRQLGPSQGEEISGTDPLTNLPIVTTRDPSGAIIGQRLLSGTPSADQMPGRVLQPPIGSARPPMAAYQRPMVSTQVTPVGRIPPGETPETVNQARQVIIKALESAQSVPLQNFNNNEIIKLADEALTGRGAGTLANLTGGYAVFNAVGLGGGNATALNQLGHYMALQTASLAQSAGLGTDAARNIAAESTGTINWTPDAIKKTARVNRSLATATDLFNQGIQSAFQRTKNPLSAREFQNRWSQSADINAIRLFDAMRNNDPDGFREVVDSAGGPQSPGFNRLKTKVEEIKRLVGMQ</sequence>
<accession>A0A6J5NP71</accession>
<evidence type="ECO:0000313" key="1">
    <source>
        <dbReference type="EMBL" id="CAB4160737.1"/>
    </source>
</evidence>
<protein>
    <submittedName>
        <fullName evidence="1">Uncharacterized protein</fullName>
    </submittedName>
</protein>
<reference evidence="1" key="1">
    <citation type="submission" date="2020-04" db="EMBL/GenBank/DDBJ databases">
        <authorList>
            <person name="Chiriac C."/>
            <person name="Salcher M."/>
            <person name="Ghai R."/>
            <person name="Kavagutti S V."/>
        </authorList>
    </citation>
    <scope>NUCLEOTIDE SEQUENCE</scope>
</reference>
<proteinExistence type="predicted"/>
<organism evidence="1">
    <name type="scientific">uncultured Caudovirales phage</name>
    <dbReference type="NCBI Taxonomy" id="2100421"/>
    <lineage>
        <taxon>Viruses</taxon>
        <taxon>Duplodnaviria</taxon>
        <taxon>Heunggongvirae</taxon>
        <taxon>Uroviricota</taxon>
        <taxon>Caudoviricetes</taxon>
        <taxon>Peduoviridae</taxon>
        <taxon>Maltschvirus</taxon>
        <taxon>Maltschvirus maltsch</taxon>
    </lineage>
</organism>
<gene>
    <name evidence="1" type="ORF">UFOVP766_10</name>
</gene>